<dbReference type="Proteomes" id="UP000215914">
    <property type="component" value="Unassembled WGS sequence"/>
</dbReference>
<dbReference type="AlphaFoldDB" id="A0A9K3HXM5"/>
<evidence type="ECO:0000313" key="2">
    <source>
        <dbReference type="Proteomes" id="UP000215914"/>
    </source>
</evidence>
<accession>A0A9K3HXM5</accession>
<gene>
    <name evidence="1" type="ORF">HanXRQr2_Chr10g0440351</name>
</gene>
<organism evidence="1 2">
    <name type="scientific">Helianthus annuus</name>
    <name type="common">Common sunflower</name>
    <dbReference type="NCBI Taxonomy" id="4232"/>
    <lineage>
        <taxon>Eukaryota</taxon>
        <taxon>Viridiplantae</taxon>
        <taxon>Streptophyta</taxon>
        <taxon>Embryophyta</taxon>
        <taxon>Tracheophyta</taxon>
        <taxon>Spermatophyta</taxon>
        <taxon>Magnoliopsida</taxon>
        <taxon>eudicotyledons</taxon>
        <taxon>Gunneridae</taxon>
        <taxon>Pentapetalae</taxon>
        <taxon>asterids</taxon>
        <taxon>campanulids</taxon>
        <taxon>Asterales</taxon>
        <taxon>Asteraceae</taxon>
        <taxon>Asteroideae</taxon>
        <taxon>Heliantheae alliance</taxon>
        <taxon>Heliantheae</taxon>
        <taxon>Helianthus</taxon>
    </lineage>
</organism>
<sequence length="56" mass="6203">MLAYMYLGKSNNPSCWPGLITLLSCSFMPIATGKNMENLILSHLSKSERSRSSEGH</sequence>
<protein>
    <submittedName>
        <fullName evidence="1">Uncharacterized protein</fullName>
    </submittedName>
</protein>
<reference evidence="1" key="1">
    <citation type="journal article" date="2017" name="Nature">
        <title>The sunflower genome provides insights into oil metabolism, flowering and Asterid evolution.</title>
        <authorList>
            <person name="Badouin H."/>
            <person name="Gouzy J."/>
            <person name="Grassa C.J."/>
            <person name="Murat F."/>
            <person name="Staton S.E."/>
            <person name="Cottret L."/>
            <person name="Lelandais-Briere C."/>
            <person name="Owens G.L."/>
            <person name="Carrere S."/>
            <person name="Mayjonade B."/>
            <person name="Legrand L."/>
            <person name="Gill N."/>
            <person name="Kane N.C."/>
            <person name="Bowers J.E."/>
            <person name="Hubner S."/>
            <person name="Bellec A."/>
            <person name="Berard A."/>
            <person name="Berges H."/>
            <person name="Blanchet N."/>
            <person name="Boniface M.C."/>
            <person name="Brunel D."/>
            <person name="Catrice O."/>
            <person name="Chaidir N."/>
            <person name="Claudel C."/>
            <person name="Donnadieu C."/>
            <person name="Faraut T."/>
            <person name="Fievet G."/>
            <person name="Helmstetter N."/>
            <person name="King M."/>
            <person name="Knapp S.J."/>
            <person name="Lai Z."/>
            <person name="Le Paslier M.C."/>
            <person name="Lippi Y."/>
            <person name="Lorenzon L."/>
            <person name="Mandel J.R."/>
            <person name="Marage G."/>
            <person name="Marchand G."/>
            <person name="Marquand E."/>
            <person name="Bret-Mestries E."/>
            <person name="Morien E."/>
            <person name="Nambeesan S."/>
            <person name="Nguyen T."/>
            <person name="Pegot-Espagnet P."/>
            <person name="Pouilly N."/>
            <person name="Raftis F."/>
            <person name="Sallet E."/>
            <person name="Schiex T."/>
            <person name="Thomas J."/>
            <person name="Vandecasteele C."/>
            <person name="Vares D."/>
            <person name="Vear F."/>
            <person name="Vautrin S."/>
            <person name="Crespi M."/>
            <person name="Mangin B."/>
            <person name="Burke J.M."/>
            <person name="Salse J."/>
            <person name="Munos S."/>
            <person name="Vincourt P."/>
            <person name="Rieseberg L.H."/>
            <person name="Langlade N.B."/>
        </authorList>
    </citation>
    <scope>NUCLEOTIDE SEQUENCE</scope>
    <source>
        <tissue evidence="1">Leaves</tissue>
    </source>
</reference>
<evidence type="ECO:0000313" key="1">
    <source>
        <dbReference type="EMBL" id="KAF5786387.1"/>
    </source>
</evidence>
<comment type="caution">
    <text evidence="1">The sequence shown here is derived from an EMBL/GenBank/DDBJ whole genome shotgun (WGS) entry which is preliminary data.</text>
</comment>
<name>A0A9K3HXM5_HELAN</name>
<reference evidence="1" key="2">
    <citation type="submission" date="2020-06" db="EMBL/GenBank/DDBJ databases">
        <title>Helianthus annuus Genome sequencing and assembly Release 2.</title>
        <authorList>
            <person name="Gouzy J."/>
            <person name="Langlade N."/>
            <person name="Munos S."/>
        </authorList>
    </citation>
    <scope>NUCLEOTIDE SEQUENCE</scope>
    <source>
        <tissue evidence="1">Leaves</tissue>
    </source>
</reference>
<keyword evidence="2" id="KW-1185">Reference proteome</keyword>
<dbReference type="Gramene" id="mRNA:HanXRQr2_Chr10g0440351">
    <property type="protein sequence ID" value="mRNA:HanXRQr2_Chr10g0440351"/>
    <property type="gene ID" value="HanXRQr2_Chr10g0440351"/>
</dbReference>
<proteinExistence type="predicted"/>
<dbReference type="EMBL" id="MNCJ02000325">
    <property type="protein sequence ID" value="KAF5786387.1"/>
    <property type="molecule type" value="Genomic_DNA"/>
</dbReference>